<feature type="domain" description="Integrase catalytic" evidence="7">
    <location>
        <begin position="499"/>
        <end position="684"/>
    </location>
</feature>
<dbReference type="Gene3D" id="1.10.340.70">
    <property type="match status" value="1"/>
</dbReference>
<dbReference type="PhylomeDB" id="T1IQD9"/>
<evidence type="ECO:0000256" key="5">
    <source>
        <dbReference type="ARBA" id="ARBA00022759"/>
    </source>
</evidence>
<evidence type="ECO:0000256" key="1">
    <source>
        <dbReference type="ARBA" id="ARBA00012493"/>
    </source>
</evidence>
<dbReference type="SUPFAM" id="SSF53098">
    <property type="entry name" value="Ribonuclease H-like"/>
    <property type="match status" value="1"/>
</dbReference>
<dbReference type="InterPro" id="IPR036397">
    <property type="entry name" value="RNaseH_sf"/>
</dbReference>
<dbReference type="EMBL" id="JH431304">
    <property type="status" value="NOT_ANNOTATED_CDS"/>
    <property type="molecule type" value="Genomic_DNA"/>
</dbReference>
<dbReference type="InterPro" id="IPR021109">
    <property type="entry name" value="Peptidase_aspartic_dom_sf"/>
</dbReference>
<keyword evidence="9" id="KW-1185">Reference proteome</keyword>
<dbReference type="FunFam" id="1.10.340.70:FF:000001">
    <property type="entry name" value="Retrovirus-related Pol polyprotein from transposon gypsy-like Protein"/>
    <property type="match status" value="1"/>
</dbReference>
<dbReference type="Pfam" id="PF00665">
    <property type="entry name" value="rve"/>
    <property type="match status" value="1"/>
</dbReference>
<reference evidence="8" key="2">
    <citation type="submission" date="2015-02" db="UniProtKB">
        <authorList>
            <consortium name="EnsemblMetazoa"/>
        </authorList>
    </citation>
    <scope>IDENTIFICATION</scope>
</reference>
<dbReference type="InterPro" id="IPR041588">
    <property type="entry name" value="Integrase_H2C2"/>
</dbReference>
<evidence type="ECO:0000313" key="9">
    <source>
        <dbReference type="Proteomes" id="UP000014500"/>
    </source>
</evidence>
<dbReference type="InterPro" id="IPR012337">
    <property type="entry name" value="RNaseH-like_sf"/>
</dbReference>
<evidence type="ECO:0000256" key="2">
    <source>
        <dbReference type="ARBA" id="ARBA00022679"/>
    </source>
</evidence>
<dbReference type="PANTHER" id="PTHR37984:SF5">
    <property type="entry name" value="PROTEIN NYNRIN-LIKE"/>
    <property type="match status" value="1"/>
</dbReference>
<dbReference type="InterPro" id="IPR050951">
    <property type="entry name" value="Retrovirus_Pol_polyprotein"/>
</dbReference>
<dbReference type="GO" id="GO:0003676">
    <property type="term" value="F:nucleic acid binding"/>
    <property type="evidence" value="ECO:0007669"/>
    <property type="project" value="InterPro"/>
</dbReference>
<dbReference type="GO" id="GO:0003964">
    <property type="term" value="F:RNA-directed DNA polymerase activity"/>
    <property type="evidence" value="ECO:0007669"/>
    <property type="project" value="UniProtKB-EC"/>
</dbReference>
<dbReference type="GO" id="GO:0004519">
    <property type="term" value="F:endonuclease activity"/>
    <property type="evidence" value="ECO:0007669"/>
    <property type="project" value="UniProtKB-KW"/>
</dbReference>
<dbReference type="AlphaFoldDB" id="T1IQD9"/>
<sequence length="749" mass="84547">MSSTKKLVQGDGDLQGRPLNELTVDKQLQQMSLEEPQRANRSDDSDEPMGVESPPSPLPYANADSIDGARHRLYTLKSREPHDFALIQVQMENVPVTALMDTDASSCFIGEQVLAALNVKNDDLKPLKCHYNVAAAGIEHKPLGKVRLAVQWAGHVTSFDFIVLKRGVTNVVIGHNFMRKTGLYLKPNEQVCRCDGFPDVVIPYISAENMTPDLMTLQRRQVTKRSHKGDSVLSSALFNLADELKESGDVPIISPLITDKAEIAASLSWSEKLVEGSNCTPEQRQKLKDLLECFQSMFTDEPGCTDVVEYVIELTGTPRTSPYRMYNPAKKQIILKLVEELEAALTEALQEIPPTREEIIAAQRADDRLYKIIQFIKFGAFDKNAKNNHDIKSESRGYIMDGEMLVFFAPLDDEELENSGNGFKASIPRSLIRRVLFACHGHVMSGHGGITKTKFRVKQLYHWKKMSRDVRNYVHSCPHCQQYKPCQKKVTAGEYTPHNISEPWETVAVDLMGPKPTGINQYKWLLVILDNYTKYVELFPLSTATGAIVAAKLHEVGCRHGFPKKIISDNGPQFISNVYKKYCKKMGVKRSLTSPFNPSANSTERANRNLKMMLAIFSDVHSHWPRYLNDFAFASRTGISEATGSTPMLLNTGRNVPPLWDPRIISHAGKLDKNNPQEYVNRLLVTIKNAMSIICDRVQKNYERHRDLHNKKYNIISFEINDLVWKKTHFLSAKEEKFSAGLAKRRDGP</sequence>
<evidence type="ECO:0000256" key="6">
    <source>
        <dbReference type="SAM" id="MobiDB-lite"/>
    </source>
</evidence>
<evidence type="ECO:0000256" key="3">
    <source>
        <dbReference type="ARBA" id="ARBA00022695"/>
    </source>
</evidence>
<keyword evidence="5" id="KW-0255">Endonuclease</keyword>
<dbReference type="PANTHER" id="PTHR37984">
    <property type="entry name" value="PROTEIN CBG26694"/>
    <property type="match status" value="1"/>
</dbReference>
<dbReference type="Pfam" id="PF17921">
    <property type="entry name" value="Integrase_H2C2"/>
    <property type="match status" value="1"/>
</dbReference>
<reference evidence="9" key="1">
    <citation type="submission" date="2011-05" db="EMBL/GenBank/DDBJ databases">
        <authorList>
            <person name="Richards S.R."/>
            <person name="Qu J."/>
            <person name="Jiang H."/>
            <person name="Jhangiani S.N."/>
            <person name="Agravi P."/>
            <person name="Goodspeed R."/>
            <person name="Gross S."/>
            <person name="Mandapat C."/>
            <person name="Jackson L."/>
            <person name="Mathew T."/>
            <person name="Pu L."/>
            <person name="Thornton R."/>
            <person name="Saada N."/>
            <person name="Wilczek-Boney K.B."/>
            <person name="Lee S."/>
            <person name="Kovar C."/>
            <person name="Wu Y."/>
            <person name="Scherer S.E."/>
            <person name="Worley K.C."/>
            <person name="Muzny D.M."/>
            <person name="Gibbs R."/>
        </authorList>
    </citation>
    <scope>NUCLEOTIDE SEQUENCE</scope>
    <source>
        <strain evidence="9">Brora</strain>
    </source>
</reference>
<name>T1IQD9_STRMM</name>
<evidence type="ECO:0000313" key="8">
    <source>
        <dbReference type="EnsemblMetazoa" id="SMAR003250-PA"/>
    </source>
</evidence>
<dbReference type="EC" id="2.7.7.49" evidence="1"/>
<keyword evidence="4" id="KW-0540">Nuclease</keyword>
<dbReference type="EnsemblMetazoa" id="SMAR003250-RA">
    <property type="protein sequence ID" value="SMAR003250-PA"/>
    <property type="gene ID" value="SMAR003250"/>
</dbReference>
<keyword evidence="5" id="KW-0378">Hydrolase</keyword>
<dbReference type="InterPro" id="IPR001584">
    <property type="entry name" value="Integrase_cat-core"/>
</dbReference>
<dbReference type="STRING" id="126957.T1IQD9"/>
<evidence type="ECO:0000259" key="7">
    <source>
        <dbReference type="PROSITE" id="PS50994"/>
    </source>
</evidence>
<dbReference type="SUPFAM" id="SSF50630">
    <property type="entry name" value="Acid proteases"/>
    <property type="match status" value="1"/>
</dbReference>
<organism evidence="8 9">
    <name type="scientific">Strigamia maritima</name>
    <name type="common">European centipede</name>
    <name type="synonym">Geophilus maritimus</name>
    <dbReference type="NCBI Taxonomy" id="126957"/>
    <lineage>
        <taxon>Eukaryota</taxon>
        <taxon>Metazoa</taxon>
        <taxon>Ecdysozoa</taxon>
        <taxon>Arthropoda</taxon>
        <taxon>Myriapoda</taxon>
        <taxon>Chilopoda</taxon>
        <taxon>Pleurostigmophora</taxon>
        <taxon>Geophilomorpha</taxon>
        <taxon>Linotaeniidae</taxon>
        <taxon>Strigamia</taxon>
    </lineage>
</organism>
<feature type="region of interest" description="Disordered" evidence="6">
    <location>
        <begin position="1"/>
        <end position="64"/>
    </location>
</feature>
<dbReference type="CDD" id="cd00303">
    <property type="entry name" value="retropepsin_like"/>
    <property type="match status" value="1"/>
</dbReference>
<accession>T1IQD9</accession>
<dbReference type="Gene3D" id="2.40.70.10">
    <property type="entry name" value="Acid Proteases"/>
    <property type="match status" value="1"/>
</dbReference>
<protein>
    <recommendedName>
        <fullName evidence="1">RNA-directed DNA polymerase</fullName>
        <ecNumber evidence="1">2.7.7.49</ecNumber>
    </recommendedName>
</protein>
<keyword evidence="3" id="KW-0548">Nucleotidyltransferase</keyword>
<evidence type="ECO:0000256" key="4">
    <source>
        <dbReference type="ARBA" id="ARBA00022722"/>
    </source>
</evidence>
<dbReference type="Proteomes" id="UP000014500">
    <property type="component" value="Unassembled WGS sequence"/>
</dbReference>
<keyword evidence="2" id="KW-0808">Transferase</keyword>
<dbReference type="GO" id="GO:0015074">
    <property type="term" value="P:DNA integration"/>
    <property type="evidence" value="ECO:0007669"/>
    <property type="project" value="InterPro"/>
</dbReference>
<dbReference type="Gene3D" id="3.30.420.10">
    <property type="entry name" value="Ribonuclease H-like superfamily/Ribonuclease H"/>
    <property type="match status" value="1"/>
</dbReference>
<dbReference type="eggNOG" id="KOG0017">
    <property type="taxonomic scope" value="Eukaryota"/>
</dbReference>
<dbReference type="HOGENOM" id="CLU_338401_0_0_1"/>
<dbReference type="PROSITE" id="PS50994">
    <property type="entry name" value="INTEGRASE"/>
    <property type="match status" value="1"/>
</dbReference>
<proteinExistence type="predicted"/>